<evidence type="ECO:0000313" key="1">
    <source>
        <dbReference type="EMBL" id="TLP55328.1"/>
    </source>
</evidence>
<gene>
    <name evidence="1" type="ORF">FEE96_22915</name>
</gene>
<reference evidence="1 2" key="1">
    <citation type="submission" date="2019-05" db="EMBL/GenBank/DDBJ databases">
        <title>Draft genome sequence of Pelagicola sp. DSW4-44.</title>
        <authorList>
            <person name="Oh J."/>
        </authorList>
    </citation>
    <scope>NUCLEOTIDE SEQUENCE [LARGE SCALE GENOMIC DNA]</scope>
    <source>
        <strain evidence="1 2">DSW4-44</strain>
    </source>
</reference>
<dbReference type="RefSeq" id="WP_138165453.1">
    <property type="nucleotide sequence ID" value="NZ_VAUA01000016.1"/>
</dbReference>
<keyword evidence="2" id="KW-1185">Reference proteome</keyword>
<sequence length="216" mass="24143">MKNWSETKPRAELLNAQDFDEALSIETKLKERVTSILYAAHLKADQILEQVDDERHQQLRELQETTAGYKTAALENQKADAFAELLSVSADIRSEFEAMTPWLIDLVGTCLRRLIGELDDAELISRMVHEALKVTSTTYEQALTVHPDQESRILTVMSTFPERFGGVTSIETCPDMKPNTIRIGCETSVVDVALEAQLETLVTLFEQAPSNALSST</sequence>
<organism evidence="1 2">
    <name type="scientific">Parasedimentitalea maritima</name>
    <dbReference type="NCBI Taxonomy" id="2578117"/>
    <lineage>
        <taxon>Bacteria</taxon>
        <taxon>Pseudomonadati</taxon>
        <taxon>Pseudomonadota</taxon>
        <taxon>Alphaproteobacteria</taxon>
        <taxon>Rhodobacterales</taxon>
        <taxon>Paracoccaceae</taxon>
        <taxon>Parasedimentitalea</taxon>
    </lineage>
</organism>
<accession>A0ABY2UNE0</accession>
<evidence type="ECO:0000313" key="2">
    <source>
        <dbReference type="Proteomes" id="UP000305041"/>
    </source>
</evidence>
<evidence type="ECO:0008006" key="3">
    <source>
        <dbReference type="Google" id="ProtNLM"/>
    </source>
</evidence>
<name>A0ABY2UNE0_9RHOB</name>
<protein>
    <recommendedName>
        <fullName evidence="3">Flagellar assembly protein FliH/Type III secretion system HrpE domain-containing protein</fullName>
    </recommendedName>
</protein>
<proteinExistence type="predicted"/>
<comment type="caution">
    <text evidence="1">The sequence shown here is derived from an EMBL/GenBank/DDBJ whole genome shotgun (WGS) entry which is preliminary data.</text>
</comment>
<dbReference type="Proteomes" id="UP000305041">
    <property type="component" value="Unassembled WGS sequence"/>
</dbReference>
<dbReference type="EMBL" id="VAUA01000016">
    <property type="protein sequence ID" value="TLP55328.1"/>
    <property type="molecule type" value="Genomic_DNA"/>
</dbReference>